<dbReference type="GO" id="GO:0006310">
    <property type="term" value="P:DNA recombination"/>
    <property type="evidence" value="ECO:0007669"/>
    <property type="project" value="UniProtKB-KW"/>
</dbReference>
<evidence type="ECO:0000313" key="16">
    <source>
        <dbReference type="EMBL" id="KAF5345508.1"/>
    </source>
</evidence>
<evidence type="ECO:0000256" key="7">
    <source>
        <dbReference type="ARBA" id="ARBA00022842"/>
    </source>
</evidence>
<dbReference type="SUPFAM" id="SSF53098">
    <property type="entry name" value="Ribonuclease H-like"/>
    <property type="match status" value="1"/>
</dbReference>
<gene>
    <name evidence="16" type="ORF">D9757_014303</name>
</gene>
<dbReference type="Gene3D" id="3.30.420.10">
    <property type="entry name" value="Ribonuclease H-like superfamily/Ribonuclease H"/>
    <property type="match status" value="1"/>
</dbReference>
<keyword evidence="8" id="KW-0694">RNA-binding</keyword>
<dbReference type="GO" id="GO:0003723">
    <property type="term" value="F:RNA binding"/>
    <property type="evidence" value="ECO:0007669"/>
    <property type="project" value="UniProtKB-KW"/>
</dbReference>
<dbReference type="GO" id="GO:0005634">
    <property type="term" value="C:nucleus"/>
    <property type="evidence" value="ECO:0007669"/>
    <property type="project" value="UniProtKB-ARBA"/>
</dbReference>
<accession>A0A8H5FR12</accession>
<keyword evidence="9" id="KW-0229">DNA integration</keyword>
<dbReference type="Pfam" id="PF14223">
    <property type="entry name" value="Retrotran_gag_2"/>
    <property type="match status" value="1"/>
</dbReference>
<dbReference type="GO" id="GO:0046872">
    <property type="term" value="F:metal ion binding"/>
    <property type="evidence" value="ECO:0007669"/>
    <property type="project" value="UniProtKB-KW"/>
</dbReference>
<evidence type="ECO:0000256" key="3">
    <source>
        <dbReference type="ARBA" id="ARBA00022722"/>
    </source>
</evidence>
<evidence type="ECO:0000256" key="2">
    <source>
        <dbReference type="ARBA" id="ARBA00022695"/>
    </source>
</evidence>
<evidence type="ECO:0000256" key="6">
    <source>
        <dbReference type="ARBA" id="ARBA00022801"/>
    </source>
</evidence>
<keyword evidence="11" id="KW-0239">DNA-directed DNA polymerase</keyword>
<comment type="catalytic activity">
    <reaction evidence="14">
        <text>DNA(n) + a 2'-deoxyribonucleoside 5'-triphosphate = DNA(n+1) + diphosphate</text>
        <dbReference type="Rhea" id="RHEA:22508"/>
        <dbReference type="Rhea" id="RHEA-COMP:17339"/>
        <dbReference type="Rhea" id="RHEA-COMP:17340"/>
        <dbReference type="ChEBI" id="CHEBI:33019"/>
        <dbReference type="ChEBI" id="CHEBI:61560"/>
        <dbReference type="ChEBI" id="CHEBI:173112"/>
        <dbReference type="EC" id="2.7.7.7"/>
    </reaction>
</comment>
<keyword evidence="7" id="KW-0460">Magnesium</keyword>
<sequence>MTPSTYHLVPHLDLFVVGTRSAGLNGYLDGTISAPIPVATAPNVAPVVTPVNSRTPTPEEWELRDACLAGIVFQNIKDPRSIGVTQDMTSNVMWIALTDEYKNSLAAAQTLATERIQQCKYTTGTAFEDYFKSLEALRKSANDVGCNISNDDLRSRFLTSLPRDYLWILQNHSARPFPELKKHLIDPAASVAAVSITATPVTAAAAVYDFSDTEPEGMGKSLHHHSPPDVLAYRLEPEATALVNMSENGVCSVPPYVPSVSSHNTNGTPTFIDSGASHWCIRNHNRFVSYRQASPTHTGRLATDGANGSFRLEGYGIAEIIVKTTEGSVNRLRFPASHTPTFGMNLLSLPAMDRKGFRGVWGNGKIEVQDPASMKVIVDGMLAGRRGGHGLYQVQVIDSLDDSLTSASNPPRSESYQTVDASYAFAASGRSRSKPCSLKMWHTCFGHADINLIRLMAKRKIVEGLEVSEFALCGKCEVCLLAKAKRKPFDDIVVPSSEPLDRISLDLWGPARTKSLGGAYYMLLACDDGTGIPFPYFLANKEAPTVLHNIENFVTMAEQQTGRKLRVIRIDMGCEFDNKLMDGWCAARGILIEKIPKALSAANGQVERANGTIIEGVRAMIEDSELDHRFWAEAASAYHYIRGMLPNARHPGVVPWEKWFEAKRARVNVSHLRRWGCRAWVTDLDRTNGKLGRQAWEGRLVGYIGRRGYRIWDPVRKGVYLVRDVEFEEGTVKRTLSAENAGFDVDVEPATPARIELIPAERPDGADVNPPSSILTPAVAAPQPALPAAIAPLRRSERIRVASRRQLESEEYLENEGMDKAEEWANAVLFPLNTPLPPNFSLDPLESQSETDIIFMQGKPYRAILGILETNREHDLSKHIDTKYLFTRDIVEKKRVAIFPVSSLQNLADIMTKSLPKNKHQRIVSALGLDWKSQDVRGSVRSGVTDNDRIPQNIVYVLRLCTYVGTRPG</sequence>
<protein>
    <recommendedName>
        <fullName evidence="15">Integrase catalytic domain-containing protein</fullName>
    </recommendedName>
</protein>
<dbReference type="AlphaFoldDB" id="A0A8H5FR12"/>
<dbReference type="InterPro" id="IPR057670">
    <property type="entry name" value="SH3_retrovirus"/>
</dbReference>
<dbReference type="Pfam" id="PF25597">
    <property type="entry name" value="SH3_retrovirus"/>
    <property type="match status" value="1"/>
</dbReference>
<evidence type="ECO:0000256" key="9">
    <source>
        <dbReference type="ARBA" id="ARBA00022908"/>
    </source>
</evidence>
<dbReference type="GO" id="GO:0003887">
    <property type="term" value="F:DNA-directed DNA polymerase activity"/>
    <property type="evidence" value="ECO:0007669"/>
    <property type="project" value="UniProtKB-KW"/>
</dbReference>
<dbReference type="GO" id="GO:0003964">
    <property type="term" value="F:RNA-directed DNA polymerase activity"/>
    <property type="evidence" value="ECO:0007669"/>
    <property type="project" value="UniProtKB-KW"/>
</dbReference>
<comment type="caution">
    <text evidence="16">The sequence shown here is derived from an EMBL/GenBank/DDBJ whole genome shotgun (WGS) entry which is preliminary data.</text>
</comment>
<evidence type="ECO:0000256" key="4">
    <source>
        <dbReference type="ARBA" id="ARBA00022723"/>
    </source>
</evidence>
<dbReference type="GO" id="GO:0015074">
    <property type="term" value="P:DNA integration"/>
    <property type="evidence" value="ECO:0007669"/>
    <property type="project" value="UniProtKB-KW"/>
</dbReference>
<keyword evidence="17" id="KW-1185">Reference proteome</keyword>
<name>A0A8H5FR12_9AGAR</name>
<proteinExistence type="predicted"/>
<evidence type="ECO:0000256" key="12">
    <source>
        <dbReference type="ARBA" id="ARBA00023172"/>
    </source>
</evidence>
<feature type="domain" description="Integrase catalytic" evidence="15">
    <location>
        <begin position="495"/>
        <end position="663"/>
    </location>
</feature>
<dbReference type="OrthoDB" id="3344688at2759"/>
<dbReference type="PROSITE" id="PS50994">
    <property type="entry name" value="INTEGRASE"/>
    <property type="match status" value="1"/>
</dbReference>
<keyword evidence="11" id="KW-0808">Transferase</keyword>
<dbReference type="InterPro" id="IPR012337">
    <property type="entry name" value="RNaseH-like_sf"/>
</dbReference>
<dbReference type="PANTHER" id="PTHR42648">
    <property type="entry name" value="TRANSPOSASE, PUTATIVE-RELATED"/>
    <property type="match status" value="1"/>
</dbReference>
<keyword evidence="1" id="KW-0815">Transposition</keyword>
<keyword evidence="5" id="KW-0255">Endonuclease</keyword>
<dbReference type="PANTHER" id="PTHR42648:SF11">
    <property type="entry name" value="TRANSPOSON TY4-P GAG-POL POLYPROTEIN"/>
    <property type="match status" value="1"/>
</dbReference>
<comment type="catalytic activity">
    <reaction evidence="13">
        <text>DNA(n) + a 2'-deoxyribonucleoside 5'-triphosphate = DNA(n+1) + diphosphate</text>
        <dbReference type="Rhea" id="RHEA:22508"/>
        <dbReference type="Rhea" id="RHEA-COMP:17339"/>
        <dbReference type="Rhea" id="RHEA-COMP:17340"/>
        <dbReference type="ChEBI" id="CHEBI:33019"/>
        <dbReference type="ChEBI" id="CHEBI:61560"/>
        <dbReference type="ChEBI" id="CHEBI:173112"/>
        <dbReference type="EC" id="2.7.7.49"/>
    </reaction>
</comment>
<evidence type="ECO:0000256" key="11">
    <source>
        <dbReference type="ARBA" id="ARBA00022932"/>
    </source>
</evidence>
<keyword evidence="2" id="KW-0548">Nucleotidyltransferase</keyword>
<dbReference type="GO" id="GO:0032196">
    <property type="term" value="P:transposition"/>
    <property type="evidence" value="ECO:0007669"/>
    <property type="project" value="UniProtKB-KW"/>
</dbReference>
<reference evidence="16 17" key="1">
    <citation type="journal article" date="2020" name="ISME J.">
        <title>Uncovering the hidden diversity of litter-decomposition mechanisms in mushroom-forming fungi.</title>
        <authorList>
            <person name="Floudas D."/>
            <person name="Bentzer J."/>
            <person name="Ahren D."/>
            <person name="Johansson T."/>
            <person name="Persson P."/>
            <person name="Tunlid A."/>
        </authorList>
    </citation>
    <scope>NUCLEOTIDE SEQUENCE [LARGE SCALE GENOMIC DNA]</scope>
    <source>
        <strain evidence="16 17">CBS 406.79</strain>
    </source>
</reference>
<keyword evidence="4" id="KW-0479">Metal-binding</keyword>
<evidence type="ECO:0000313" key="17">
    <source>
        <dbReference type="Proteomes" id="UP000518752"/>
    </source>
</evidence>
<keyword evidence="6" id="KW-0378">Hydrolase</keyword>
<dbReference type="InterPro" id="IPR039537">
    <property type="entry name" value="Retrotran_Ty1/copia-like"/>
</dbReference>
<evidence type="ECO:0000256" key="14">
    <source>
        <dbReference type="ARBA" id="ARBA00049244"/>
    </source>
</evidence>
<dbReference type="InterPro" id="IPR001584">
    <property type="entry name" value="Integrase_cat-core"/>
</dbReference>
<evidence type="ECO:0000256" key="8">
    <source>
        <dbReference type="ARBA" id="ARBA00022884"/>
    </source>
</evidence>
<evidence type="ECO:0000256" key="5">
    <source>
        <dbReference type="ARBA" id="ARBA00022759"/>
    </source>
</evidence>
<keyword evidence="12" id="KW-0233">DNA recombination</keyword>
<evidence type="ECO:0000259" key="15">
    <source>
        <dbReference type="PROSITE" id="PS50994"/>
    </source>
</evidence>
<dbReference type="Proteomes" id="UP000518752">
    <property type="component" value="Unassembled WGS sequence"/>
</dbReference>
<evidence type="ECO:0000256" key="13">
    <source>
        <dbReference type="ARBA" id="ARBA00048173"/>
    </source>
</evidence>
<dbReference type="GO" id="GO:0016787">
    <property type="term" value="F:hydrolase activity"/>
    <property type="evidence" value="ECO:0007669"/>
    <property type="project" value="UniProtKB-KW"/>
</dbReference>
<dbReference type="EMBL" id="JAACJN010000375">
    <property type="protein sequence ID" value="KAF5345508.1"/>
    <property type="molecule type" value="Genomic_DNA"/>
</dbReference>
<dbReference type="GO" id="GO:0004519">
    <property type="term" value="F:endonuclease activity"/>
    <property type="evidence" value="ECO:0007669"/>
    <property type="project" value="UniProtKB-KW"/>
</dbReference>
<keyword evidence="3" id="KW-0540">Nuclease</keyword>
<organism evidence="16 17">
    <name type="scientific">Collybiopsis confluens</name>
    <dbReference type="NCBI Taxonomy" id="2823264"/>
    <lineage>
        <taxon>Eukaryota</taxon>
        <taxon>Fungi</taxon>
        <taxon>Dikarya</taxon>
        <taxon>Basidiomycota</taxon>
        <taxon>Agaricomycotina</taxon>
        <taxon>Agaricomycetes</taxon>
        <taxon>Agaricomycetidae</taxon>
        <taxon>Agaricales</taxon>
        <taxon>Marasmiineae</taxon>
        <taxon>Omphalotaceae</taxon>
        <taxon>Collybiopsis</taxon>
    </lineage>
</organism>
<keyword evidence="10" id="KW-0695">RNA-directed DNA polymerase</keyword>
<evidence type="ECO:0000256" key="10">
    <source>
        <dbReference type="ARBA" id="ARBA00022918"/>
    </source>
</evidence>
<evidence type="ECO:0000256" key="1">
    <source>
        <dbReference type="ARBA" id="ARBA00022578"/>
    </source>
</evidence>
<dbReference type="InterPro" id="IPR036397">
    <property type="entry name" value="RNaseH_sf"/>
</dbReference>